<accession>A0A060S8X6</accession>
<dbReference type="InterPro" id="IPR007681">
    <property type="entry name" value="Mog1"/>
</dbReference>
<keyword evidence="3" id="KW-0653">Protein transport</keyword>
<dbReference type="EMBL" id="CCBP010000092">
    <property type="protein sequence ID" value="CDO70706.1"/>
    <property type="molecule type" value="Genomic_DNA"/>
</dbReference>
<dbReference type="GO" id="GO:0031267">
    <property type="term" value="F:small GTPase binding"/>
    <property type="evidence" value="ECO:0007669"/>
    <property type="project" value="TreeGrafter"/>
</dbReference>
<protein>
    <recommendedName>
        <fullName evidence="6">Mog1p/PsbP-like protein</fullName>
    </recommendedName>
</protein>
<dbReference type="Gene3D" id="3.40.1000.10">
    <property type="entry name" value="Mog1/PsbP, alpha/beta/alpha sandwich"/>
    <property type="match status" value="1"/>
</dbReference>
<dbReference type="OMA" id="ECSSAWM"/>
<reference evidence="4" key="1">
    <citation type="submission" date="2014-01" db="EMBL/GenBank/DDBJ databases">
        <title>The genome of the white-rot fungus Pycnoporus cinnabarinus: a basidiomycete model with a versatile arsenal for lignocellulosic biomass breakdown.</title>
        <authorList>
            <person name="Levasseur A."/>
            <person name="Lomascolo A."/>
            <person name="Ruiz-Duenas F.J."/>
            <person name="Uzan E."/>
            <person name="Piumi F."/>
            <person name="Kues U."/>
            <person name="Ram A.F.J."/>
            <person name="Murat C."/>
            <person name="Haon M."/>
            <person name="Benoit I."/>
            <person name="Arfi Y."/>
            <person name="Chevret D."/>
            <person name="Drula E."/>
            <person name="Kwon M.J."/>
            <person name="Gouret P."/>
            <person name="Lesage-Meessen L."/>
            <person name="Lombard V."/>
            <person name="Mariette J."/>
            <person name="Noirot C."/>
            <person name="Park J."/>
            <person name="Patyshakuliyeva A."/>
            <person name="Wieneger R.A.B."/>
            <person name="Wosten H.A.B."/>
            <person name="Martin F."/>
            <person name="Coutinho P.M."/>
            <person name="de Vries R."/>
            <person name="Martinez A.T."/>
            <person name="Klopp C."/>
            <person name="Pontarotti P."/>
            <person name="Henrissat B."/>
            <person name="Record E."/>
        </authorList>
    </citation>
    <scope>NUCLEOTIDE SEQUENCE [LARGE SCALE GENOMIC DNA]</scope>
    <source>
        <strain evidence="4">BRFM137</strain>
    </source>
</reference>
<dbReference type="GO" id="GO:0005634">
    <property type="term" value="C:nucleus"/>
    <property type="evidence" value="ECO:0007669"/>
    <property type="project" value="TreeGrafter"/>
</dbReference>
<evidence type="ECO:0008006" key="6">
    <source>
        <dbReference type="Google" id="ProtNLM"/>
    </source>
</evidence>
<evidence type="ECO:0000313" key="4">
    <source>
        <dbReference type="EMBL" id="CDO70706.1"/>
    </source>
</evidence>
<dbReference type="STRING" id="5643.A0A060S8X6"/>
<dbReference type="GO" id="GO:0006606">
    <property type="term" value="P:protein import into nucleus"/>
    <property type="evidence" value="ECO:0007669"/>
    <property type="project" value="TreeGrafter"/>
</dbReference>
<dbReference type="HOGENOM" id="CLU_081345_1_2_1"/>
<gene>
    <name evidence="4" type="ORF">BN946_scf184798.g21</name>
</gene>
<keyword evidence="2" id="KW-0813">Transport</keyword>
<comment type="caution">
    <text evidence="4">The sequence shown here is derived from an EMBL/GenBank/DDBJ whole genome shotgun (WGS) entry which is preliminary data.</text>
</comment>
<comment type="similarity">
    <text evidence="1">Belongs to the MOG1 family.</text>
</comment>
<dbReference type="Pfam" id="PF04603">
    <property type="entry name" value="Mog1"/>
    <property type="match status" value="1"/>
</dbReference>
<dbReference type="SUPFAM" id="SSF55724">
    <property type="entry name" value="Mog1p/PsbP-like"/>
    <property type="match status" value="1"/>
</dbReference>
<dbReference type="InterPro" id="IPR016123">
    <property type="entry name" value="Mog1/PsbP_a/b/a-sand"/>
</dbReference>
<evidence type="ECO:0000256" key="2">
    <source>
        <dbReference type="ARBA" id="ARBA00022448"/>
    </source>
</evidence>
<dbReference type="AlphaFoldDB" id="A0A060S8X6"/>
<evidence type="ECO:0000256" key="3">
    <source>
        <dbReference type="ARBA" id="ARBA00022927"/>
    </source>
</evidence>
<keyword evidence="5" id="KW-1185">Reference proteome</keyword>
<evidence type="ECO:0000313" key="5">
    <source>
        <dbReference type="Proteomes" id="UP000029665"/>
    </source>
</evidence>
<name>A0A060S8X6_PYCCI</name>
<evidence type="ECO:0000256" key="1">
    <source>
        <dbReference type="ARBA" id="ARBA00010307"/>
    </source>
</evidence>
<dbReference type="PANTHER" id="PTHR15837">
    <property type="entry name" value="RAN GUANINE NUCLEOTIDE RELEASE FACTOR"/>
    <property type="match status" value="1"/>
</dbReference>
<proteinExistence type="inferred from homology"/>
<dbReference type="OrthoDB" id="10255285at2759"/>
<dbReference type="Proteomes" id="UP000029665">
    <property type="component" value="Unassembled WGS sequence"/>
</dbReference>
<dbReference type="PANTHER" id="PTHR15837:SF0">
    <property type="entry name" value="RAN GUANINE NUCLEOTIDE RELEASE FACTOR"/>
    <property type="match status" value="1"/>
</dbReference>
<sequence>MSGLRELFGGAITATLPTTLLDASDFRQVPDTQEVYLSPTSGVSIIVEVLQSVSARDLREAAAQHFDALAHDNDAKSQVVNETLDMPNDANGTTPNPVVLYGTQTVQKFNSSSADEVRILLALYRVPEKNVDLVMTMNVPMTSEDGGAVSEDDWGTARDAFNVAARSLRIIDYGLFA</sequence>
<dbReference type="GO" id="GO:0005085">
    <property type="term" value="F:guanyl-nucleotide exchange factor activity"/>
    <property type="evidence" value="ECO:0007669"/>
    <property type="project" value="TreeGrafter"/>
</dbReference>
<organism evidence="4 5">
    <name type="scientific">Pycnoporus cinnabarinus</name>
    <name type="common">Cinnabar-red polypore</name>
    <name type="synonym">Trametes cinnabarina</name>
    <dbReference type="NCBI Taxonomy" id="5643"/>
    <lineage>
        <taxon>Eukaryota</taxon>
        <taxon>Fungi</taxon>
        <taxon>Dikarya</taxon>
        <taxon>Basidiomycota</taxon>
        <taxon>Agaricomycotina</taxon>
        <taxon>Agaricomycetes</taxon>
        <taxon>Polyporales</taxon>
        <taxon>Polyporaceae</taxon>
        <taxon>Trametes</taxon>
    </lineage>
</organism>